<accession>A0A259TX82</accession>
<dbReference type="EMBL" id="MQWB01000001">
    <property type="protein sequence ID" value="OZC02237.1"/>
    <property type="molecule type" value="Genomic_DNA"/>
</dbReference>
<dbReference type="InterPro" id="IPR019546">
    <property type="entry name" value="TAT_signal_bac_arc"/>
</dbReference>
<dbReference type="Proteomes" id="UP000216446">
    <property type="component" value="Unassembled WGS sequence"/>
</dbReference>
<dbReference type="InterPro" id="IPR006311">
    <property type="entry name" value="TAT_signal"/>
</dbReference>
<evidence type="ECO:0000256" key="1">
    <source>
        <dbReference type="SAM" id="SignalP"/>
    </source>
</evidence>
<feature type="chain" id="PRO_5012492078" description="Amidase domain-containing protein" evidence="1">
    <location>
        <begin position="29"/>
        <end position="581"/>
    </location>
</feature>
<feature type="signal peptide" evidence="1">
    <location>
        <begin position="1"/>
        <end position="28"/>
    </location>
</feature>
<dbReference type="InterPro" id="IPR023631">
    <property type="entry name" value="Amidase_dom"/>
</dbReference>
<dbReference type="GO" id="GO:0050567">
    <property type="term" value="F:glutaminyl-tRNA synthase (glutamine-hydrolyzing) activity"/>
    <property type="evidence" value="ECO:0007669"/>
    <property type="project" value="TreeGrafter"/>
</dbReference>
<evidence type="ECO:0000313" key="4">
    <source>
        <dbReference type="Proteomes" id="UP000216446"/>
    </source>
</evidence>
<gene>
    <name evidence="3" type="ORF">BSZ36_04085</name>
</gene>
<dbReference type="AlphaFoldDB" id="A0A259TX82"/>
<keyword evidence="1" id="KW-0732">Signal</keyword>
<dbReference type="PANTHER" id="PTHR11895">
    <property type="entry name" value="TRANSAMIDASE"/>
    <property type="match status" value="1"/>
</dbReference>
<evidence type="ECO:0000313" key="3">
    <source>
        <dbReference type="EMBL" id="OZC02237.1"/>
    </source>
</evidence>
<sequence>MPSRRQFLALGAAAGAATVLPAPLAAHAAMPGAPPRAPLAPEARREDVTVEDIAHAETVLGLSFRPEQRELMLPDVNWRRGTYETIRENEPPNHVAPLLAPDFPAPPAPRGPMHVRIPERVRMTPSEADLAFASLPELAALLRARRVSSVELTELFLGRLKRYDPELKVVISLLEERAMNTARARDADLARGLDRGPLHGIPYGAKDLLAARGARTTWGAEPYREQVLDEDAAVVELLEASGAVLVAKLSLGALAWGDVWFGGRTNSPWDTEEGSSGSSAGPGAAVAAGLVPFAIGSETYGSIVSPSTRNGVTGHRPTFGRVSTRGAMALCWSLDKLGPMTRSAEDAALVFDAIRDVGTARGDLGFPFDGASGVQGMRVGYVPALFEGDDAGARADRATLDVLRGLGVDLVEVALPDGPEATACMDMTVTAEAAAAFDGLTRSGEVDQLVRQERFAWPNTFRHGRLIPAVEYINAQRIRQRLVQETEAAFGAVRAIVTPTFGGSQLALTNLTGHPAVCIPNGFFPLEAEDGTPLAPEAAARRTPHSITFLGPLYGDHAPLVLAHAVQGATDWSRQRPPVGA</sequence>
<dbReference type="InParanoid" id="A0A259TX82"/>
<dbReference type="PROSITE" id="PS51318">
    <property type="entry name" value="TAT"/>
    <property type="match status" value="1"/>
</dbReference>
<dbReference type="Pfam" id="PF10518">
    <property type="entry name" value="TAT_signal"/>
    <property type="match status" value="1"/>
</dbReference>
<dbReference type="Pfam" id="PF01425">
    <property type="entry name" value="Amidase"/>
    <property type="match status" value="1"/>
</dbReference>
<feature type="domain" description="Amidase" evidence="2">
    <location>
        <begin position="151"/>
        <end position="508"/>
    </location>
</feature>
<dbReference type="InterPro" id="IPR036928">
    <property type="entry name" value="AS_sf"/>
</dbReference>
<proteinExistence type="predicted"/>
<evidence type="ECO:0000259" key="2">
    <source>
        <dbReference type="Pfam" id="PF01425"/>
    </source>
</evidence>
<name>A0A259TX82_9BACT</name>
<dbReference type="Gene3D" id="3.90.1300.10">
    <property type="entry name" value="Amidase signature (AS) domain"/>
    <property type="match status" value="1"/>
</dbReference>
<dbReference type="InterPro" id="IPR000120">
    <property type="entry name" value="Amidase"/>
</dbReference>
<protein>
    <recommendedName>
        <fullName evidence="2">Amidase domain-containing protein</fullName>
    </recommendedName>
</protein>
<dbReference type="RefSeq" id="WP_218827546.1">
    <property type="nucleotide sequence ID" value="NZ_MQWB01000001.1"/>
</dbReference>
<organism evidence="3 4">
    <name type="scientific">Rubricoccus marinus</name>
    <dbReference type="NCBI Taxonomy" id="716817"/>
    <lineage>
        <taxon>Bacteria</taxon>
        <taxon>Pseudomonadati</taxon>
        <taxon>Rhodothermota</taxon>
        <taxon>Rhodothermia</taxon>
        <taxon>Rhodothermales</taxon>
        <taxon>Rubricoccaceae</taxon>
        <taxon>Rubricoccus</taxon>
    </lineage>
</organism>
<dbReference type="SUPFAM" id="SSF75304">
    <property type="entry name" value="Amidase signature (AS) enzymes"/>
    <property type="match status" value="1"/>
</dbReference>
<dbReference type="PANTHER" id="PTHR11895:SF73">
    <property type="entry name" value="AMIDASE FAMILY PROTEIN"/>
    <property type="match status" value="1"/>
</dbReference>
<keyword evidence="4" id="KW-1185">Reference proteome</keyword>
<reference evidence="3 4" key="1">
    <citation type="submission" date="2016-11" db="EMBL/GenBank/DDBJ databases">
        <title>Study of marine rhodopsin-containing bacteria.</title>
        <authorList>
            <person name="Yoshizawa S."/>
            <person name="Kumagai Y."/>
            <person name="Kogure K."/>
        </authorList>
    </citation>
    <scope>NUCLEOTIDE SEQUENCE [LARGE SCALE GENOMIC DNA]</scope>
    <source>
        <strain evidence="3 4">SG-29</strain>
    </source>
</reference>
<comment type="caution">
    <text evidence="3">The sequence shown here is derived from an EMBL/GenBank/DDBJ whole genome shotgun (WGS) entry which is preliminary data.</text>
</comment>